<feature type="region of interest" description="Disordered" evidence="1">
    <location>
        <begin position="45"/>
        <end position="73"/>
    </location>
</feature>
<evidence type="ECO:0000313" key="3">
    <source>
        <dbReference type="Proteomes" id="UP001154282"/>
    </source>
</evidence>
<gene>
    <name evidence="2" type="ORF">LITE_LOCUS20794</name>
</gene>
<evidence type="ECO:0000313" key="2">
    <source>
        <dbReference type="EMBL" id="CAI0426447.1"/>
    </source>
</evidence>
<name>A0AAV0KW79_9ROSI</name>
<evidence type="ECO:0000256" key="1">
    <source>
        <dbReference type="SAM" id="MobiDB-lite"/>
    </source>
</evidence>
<dbReference type="AlphaFoldDB" id="A0AAV0KW79"/>
<proteinExistence type="predicted"/>
<dbReference type="Proteomes" id="UP001154282">
    <property type="component" value="Unassembled WGS sequence"/>
</dbReference>
<reference evidence="2" key="1">
    <citation type="submission" date="2022-08" db="EMBL/GenBank/DDBJ databases">
        <authorList>
            <person name="Gutierrez-Valencia J."/>
        </authorList>
    </citation>
    <scope>NUCLEOTIDE SEQUENCE</scope>
</reference>
<keyword evidence="3" id="KW-1185">Reference proteome</keyword>
<organism evidence="2 3">
    <name type="scientific">Linum tenue</name>
    <dbReference type="NCBI Taxonomy" id="586396"/>
    <lineage>
        <taxon>Eukaryota</taxon>
        <taxon>Viridiplantae</taxon>
        <taxon>Streptophyta</taxon>
        <taxon>Embryophyta</taxon>
        <taxon>Tracheophyta</taxon>
        <taxon>Spermatophyta</taxon>
        <taxon>Magnoliopsida</taxon>
        <taxon>eudicotyledons</taxon>
        <taxon>Gunneridae</taxon>
        <taxon>Pentapetalae</taxon>
        <taxon>rosids</taxon>
        <taxon>fabids</taxon>
        <taxon>Malpighiales</taxon>
        <taxon>Linaceae</taxon>
        <taxon>Linum</taxon>
    </lineage>
</organism>
<accession>A0AAV0KW79</accession>
<dbReference type="EMBL" id="CAMGYJ010000005">
    <property type="protein sequence ID" value="CAI0426447.1"/>
    <property type="molecule type" value="Genomic_DNA"/>
</dbReference>
<protein>
    <submittedName>
        <fullName evidence="2">Uncharacterized protein</fullName>
    </submittedName>
</protein>
<comment type="caution">
    <text evidence="2">The sequence shown here is derived from an EMBL/GenBank/DDBJ whole genome shotgun (WGS) entry which is preliminary data.</text>
</comment>
<sequence length="96" mass="10796">MRAVLEPLFVRQLGPPSGVVDEIFRRFGVVLSDRMAREETNYINLSRCSPHPSPTPHPGVSEPASPRRRRAIRPPSSVLEYLDTKTTSPLFKIASR</sequence>